<proteinExistence type="predicted"/>
<keyword evidence="2" id="KW-1185">Reference proteome</keyword>
<gene>
    <name evidence="1" type="ORF">PZE19_27195</name>
</gene>
<sequence length="139" mass="14258">MLAAATGLWGCSDAGLAGPDVPVYPVKGKVTFEGEPAAGAFVVFNPKTAPKPGQQAFTPRATVQADGTFALTSATEGDGAPAGEYAVTVQWLKPVKQGADLVAGPNVIPKAYATAETTPLKTTVRQSDNALEPFAITRK</sequence>
<name>A0ABT6FIZ4_9BACT</name>
<comment type="caution">
    <text evidence="1">The sequence shown here is derived from an EMBL/GenBank/DDBJ whole genome shotgun (WGS) entry which is preliminary data.</text>
</comment>
<organism evidence="1 2">
    <name type="scientific">Paludisphaera mucosa</name>
    <dbReference type="NCBI Taxonomy" id="3030827"/>
    <lineage>
        <taxon>Bacteria</taxon>
        <taxon>Pseudomonadati</taxon>
        <taxon>Planctomycetota</taxon>
        <taxon>Planctomycetia</taxon>
        <taxon>Isosphaerales</taxon>
        <taxon>Isosphaeraceae</taxon>
        <taxon>Paludisphaera</taxon>
    </lineage>
</organism>
<accession>A0ABT6FIZ4</accession>
<evidence type="ECO:0008006" key="3">
    <source>
        <dbReference type="Google" id="ProtNLM"/>
    </source>
</evidence>
<evidence type="ECO:0000313" key="1">
    <source>
        <dbReference type="EMBL" id="MDG3007466.1"/>
    </source>
</evidence>
<evidence type="ECO:0000313" key="2">
    <source>
        <dbReference type="Proteomes" id="UP001216907"/>
    </source>
</evidence>
<dbReference type="EMBL" id="JARRAG010000002">
    <property type="protein sequence ID" value="MDG3007466.1"/>
    <property type="molecule type" value="Genomic_DNA"/>
</dbReference>
<dbReference type="Proteomes" id="UP001216907">
    <property type="component" value="Unassembled WGS sequence"/>
</dbReference>
<reference evidence="1 2" key="1">
    <citation type="submission" date="2023-03" db="EMBL/GenBank/DDBJ databases">
        <title>Paludisphaera mucosa sp. nov. a novel planctomycete from northern fen.</title>
        <authorList>
            <person name="Ivanova A."/>
        </authorList>
    </citation>
    <scope>NUCLEOTIDE SEQUENCE [LARGE SCALE GENOMIC DNA]</scope>
    <source>
        <strain evidence="1 2">Pla2</strain>
    </source>
</reference>
<dbReference type="RefSeq" id="WP_277863745.1">
    <property type="nucleotide sequence ID" value="NZ_JARRAG010000002.1"/>
</dbReference>
<protein>
    <recommendedName>
        <fullName evidence="3">Carboxypeptidase regulatory-like domain-containing protein</fullName>
    </recommendedName>
</protein>